<evidence type="ECO:0008006" key="3">
    <source>
        <dbReference type="Google" id="ProtNLM"/>
    </source>
</evidence>
<dbReference type="Pfam" id="PF05056">
    <property type="entry name" value="DUF674"/>
    <property type="match status" value="1"/>
</dbReference>
<organism evidence="1 2">
    <name type="scientific">Zizania palustris</name>
    <name type="common">Northern wild rice</name>
    <dbReference type="NCBI Taxonomy" id="103762"/>
    <lineage>
        <taxon>Eukaryota</taxon>
        <taxon>Viridiplantae</taxon>
        <taxon>Streptophyta</taxon>
        <taxon>Embryophyta</taxon>
        <taxon>Tracheophyta</taxon>
        <taxon>Spermatophyta</taxon>
        <taxon>Magnoliopsida</taxon>
        <taxon>Liliopsida</taxon>
        <taxon>Poales</taxon>
        <taxon>Poaceae</taxon>
        <taxon>BOP clade</taxon>
        <taxon>Oryzoideae</taxon>
        <taxon>Oryzeae</taxon>
        <taxon>Zizaniinae</taxon>
        <taxon>Zizania</taxon>
    </lineage>
</organism>
<gene>
    <name evidence="1" type="ORF">GUJ93_ZPchr0458g22281</name>
</gene>
<accession>A0A8J5RCT8</accession>
<dbReference type="PANTHER" id="PTHR33103:SF44">
    <property type="entry name" value="DUF674 DOMAIN-CONTAINING PROTEIN"/>
    <property type="match status" value="1"/>
</dbReference>
<dbReference type="AlphaFoldDB" id="A0A8J5RCT8"/>
<dbReference type="OrthoDB" id="786335at2759"/>
<dbReference type="PANTHER" id="PTHR33103">
    <property type="entry name" value="OS01G0153900 PROTEIN"/>
    <property type="match status" value="1"/>
</dbReference>
<sequence>MSATNSEGPTVAVKLFVDKQRSKVLFAESDNDFADVLFSFLTLPLGAIVRLLDKQSQVGCLDDFIDLLFGLLTIPLGSFIRTYGKRSSNGCVDNIYSSIDGSAKGCMNPELLMLLRSPKVAPFFGSGASNMLQADEAAPREKPINGCFMCFKIDGFSCHVRCNERKIDIPNIFYPYKNCNDRSKLVKLCEVNPKLPRVCSGRSLGYFKPGDQKFMVTDHLRVLPLSLTSTLQVVIESKILANDLVEKEITLTKVQVKELLRAAVVTRNSLSSVLLPPRKKP</sequence>
<protein>
    <recommendedName>
        <fullName evidence="3">DUF674 family protein</fullName>
    </recommendedName>
</protein>
<keyword evidence="2" id="KW-1185">Reference proteome</keyword>
<dbReference type="Proteomes" id="UP000729402">
    <property type="component" value="Unassembled WGS sequence"/>
</dbReference>
<reference evidence="1" key="1">
    <citation type="journal article" date="2021" name="bioRxiv">
        <title>Whole Genome Assembly and Annotation of Northern Wild Rice, Zizania palustris L., Supports a Whole Genome Duplication in the Zizania Genus.</title>
        <authorList>
            <person name="Haas M."/>
            <person name="Kono T."/>
            <person name="Macchietto M."/>
            <person name="Millas R."/>
            <person name="McGilp L."/>
            <person name="Shao M."/>
            <person name="Duquette J."/>
            <person name="Hirsch C.N."/>
            <person name="Kimball J."/>
        </authorList>
    </citation>
    <scope>NUCLEOTIDE SEQUENCE</scope>
    <source>
        <tissue evidence="1">Fresh leaf tissue</tissue>
    </source>
</reference>
<name>A0A8J5RCT8_ZIZPA</name>
<comment type="caution">
    <text evidence="1">The sequence shown here is derived from an EMBL/GenBank/DDBJ whole genome shotgun (WGS) entry which is preliminary data.</text>
</comment>
<evidence type="ECO:0000313" key="1">
    <source>
        <dbReference type="EMBL" id="KAG8043334.1"/>
    </source>
</evidence>
<dbReference type="InterPro" id="IPR007750">
    <property type="entry name" value="DUF674"/>
</dbReference>
<evidence type="ECO:0000313" key="2">
    <source>
        <dbReference type="Proteomes" id="UP000729402"/>
    </source>
</evidence>
<reference evidence="1" key="2">
    <citation type="submission" date="2021-02" db="EMBL/GenBank/DDBJ databases">
        <authorList>
            <person name="Kimball J.A."/>
            <person name="Haas M.W."/>
            <person name="Macchietto M."/>
            <person name="Kono T."/>
            <person name="Duquette J."/>
            <person name="Shao M."/>
        </authorList>
    </citation>
    <scope>NUCLEOTIDE SEQUENCE</scope>
    <source>
        <tissue evidence="1">Fresh leaf tissue</tissue>
    </source>
</reference>
<proteinExistence type="predicted"/>
<dbReference type="EMBL" id="JAAALK010000953">
    <property type="protein sequence ID" value="KAG8043334.1"/>
    <property type="molecule type" value="Genomic_DNA"/>
</dbReference>